<proteinExistence type="predicted"/>
<protein>
    <submittedName>
        <fullName evidence="4">Uncharacterized protein</fullName>
    </submittedName>
</protein>
<keyword evidence="5" id="KW-1185">Reference proteome</keyword>
<dbReference type="InterPro" id="IPR050975">
    <property type="entry name" value="Sleep_regulator"/>
</dbReference>
<evidence type="ECO:0000313" key="4">
    <source>
        <dbReference type="EMBL" id="CAK8679846.1"/>
    </source>
</evidence>
<comment type="caution">
    <text evidence="4">The sequence shown here is derived from an EMBL/GenBank/DDBJ whole genome shotgun (WGS) entry which is preliminary data.</text>
</comment>
<dbReference type="SUPFAM" id="SSF57302">
    <property type="entry name" value="Snake toxin-like"/>
    <property type="match status" value="1"/>
</dbReference>
<organism evidence="4 5">
    <name type="scientific">Clavelina lepadiformis</name>
    <name type="common">Light-bulb sea squirt</name>
    <name type="synonym">Ascidia lepadiformis</name>
    <dbReference type="NCBI Taxonomy" id="159417"/>
    <lineage>
        <taxon>Eukaryota</taxon>
        <taxon>Metazoa</taxon>
        <taxon>Chordata</taxon>
        <taxon>Tunicata</taxon>
        <taxon>Ascidiacea</taxon>
        <taxon>Aplousobranchia</taxon>
        <taxon>Clavelinidae</taxon>
        <taxon>Clavelina</taxon>
    </lineage>
</organism>
<keyword evidence="2" id="KW-0812">Transmembrane</keyword>
<evidence type="ECO:0000256" key="1">
    <source>
        <dbReference type="ARBA" id="ARBA00022729"/>
    </source>
</evidence>
<gene>
    <name evidence="4" type="ORF">CVLEPA_LOCUS10094</name>
</gene>
<evidence type="ECO:0000256" key="3">
    <source>
        <dbReference type="SAM" id="SignalP"/>
    </source>
</evidence>
<feature type="signal peptide" evidence="3">
    <location>
        <begin position="1"/>
        <end position="20"/>
    </location>
</feature>
<accession>A0ABP0FKG2</accession>
<name>A0ABP0FKG2_CLALP</name>
<dbReference type="EMBL" id="CAWYQH010000068">
    <property type="protein sequence ID" value="CAK8679846.1"/>
    <property type="molecule type" value="Genomic_DNA"/>
</dbReference>
<dbReference type="Proteomes" id="UP001642483">
    <property type="component" value="Unassembled WGS sequence"/>
</dbReference>
<feature type="chain" id="PRO_5047278358" evidence="3">
    <location>
        <begin position="21"/>
        <end position="135"/>
    </location>
</feature>
<sequence>MKSFVKVGLLLALLVIEGSAIQCYRCQYSSTTSDNVCYGPNIENKYLYNCPAGKDYCATTVGHVNVGDVEVVSILRDCSEYYFENSCPVDTSGVQTCYYFCSEDGCNDGNSGSLVQASLITLLFALFGALALIKW</sequence>
<keyword evidence="2" id="KW-1133">Transmembrane helix</keyword>
<dbReference type="PANTHER" id="PTHR33562">
    <property type="entry name" value="ATILLA, ISOFORM B-RELATED-RELATED"/>
    <property type="match status" value="1"/>
</dbReference>
<feature type="transmembrane region" description="Helical" evidence="2">
    <location>
        <begin position="114"/>
        <end position="133"/>
    </location>
</feature>
<keyword evidence="2" id="KW-0472">Membrane</keyword>
<evidence type="ECO:0000256" key="2">
    <source>
        <dbReference type="SAM" id="Phobius"/>
    </source>
</evidence>
<evidence type="ECO:0000313" key="5">
    <source>
        <dbReference type="Proteomes" id="UP001642483"/>
    </source>
</evidence>
<reference evidence="4 5" key="1">
    <citation type="submission" date="2024-02" db="EMBL/GenBank/DDBJ databases">
        <authorList>
            <person name="Daric V."/>
            <person name="Darras S."/>
        </authorList>
    </citation>
    <scope>NUCLEOTIDE SEQUENCE [LARGE SCALE GENOMIC DNA]</scope>
</reference>
<keyword evidence="1 3" id="KW-0732">Signal</keyword>
<dbReference type="InterPro" id="IPR045860">
    <property type="entry name" value="Snake_toxin-like_sf"/>
</dbReference>